<accession>A0A0F9E8Q7</accession>
<gene>
    <name evidence="1" type="ORF">LCGC14_2397660</name>
</gene>
<organism evidence="1">
    <name type="scientific">marine sediment metagenome</name>
    <dbReference type="NCBI Taxonomy" id="412755"/>
    <lineage>
        <taxon>unclassified sequences</taxon>
        <taxon>metagenomes</taxon>
        <taxon>ecological metagenomes</taxon>
    </lineage>
</organism>
<dbReference type="EMBL" id="LAZR01035920">
    <property type="protein sequence ID" value="KKL26206.1"/>
    <property type="molecule type" value="Genomic_DNA"/>
</dbReference>
<comment type="caution">
    <text evidence="1">The sequence shown here is derived from an EMBL/GenBank/DDBJ whole genome shotgun (WGS) entry which is preliminary data.</text>
</comment>
<reference evidence="1" key="1">
    <citation type="journal article" date="2015" name="Nature">
        <title>Complex archaea that bridge the gap between prokaryotes and eukaryotes.</title>
        <authorList>
            <person name="Spang A."/>
            <person name="Saw J.H."/>
            <person name="Jorgensen S.L."/>
            <person name="Zaremba-Niedzwiedzka K."/>
            <person name="Martijn J."/>
            <person name="Lind A.E."/>
            <person name="van Eijk R."/>
            <person name="Schleper C."/>
            <person name="Guy L."/>
            <person name="Ettema T.J."/>
        </authorList>
    </citation>
    <scope>NUCLEOTIDE SEQUENCE</scope>
</reference>
<sequence>MTNSQEKLCNTIARMSEKHPHLRVMQLISNAIPHEVHERLNGDFYYVEDEALTGYLLAYEADTLDRGEI</sequence>
<proteinExistence type="predicted"/>
<dbReference type="AlphaFoldDB" id="A0A0F9E8Q7"/>
<evidence type="ECO:0000313" key="1">
    <source>
        <dbReference type="EMBL" id="KKL26206.1"/>
    </source>
</evidence>
<name>A0A0F9E8Q7_9ZZZZ</name>
<protein>
    <submittedName>
        <fullName evidence="1">Uncharacterized protein</fullName>
    </submittedName>
</protein>